<comment type="caution">
    <text evidence="3">The sequence shown here is derived from an EMBL/GenBank/DDBJ whole genome shotgun (WGS) entry which is preliminary data.</text>
</comment>
<dbReference type="SUPFAM" id="SSF52172">
    <property type="entry name" value="CheY-like"/>
    <property type="match status" value="1"/>
</dbReference>
<dbReference type="InterPro" id="IPR011006">
    <property type="entry name" value="CheY-like_superfamily"/>
</dbReference>
<dbReference type="Proteomes" id="UP000237819">
    <property type="component" value="Unassembled WGS sequence"/>
</dbReference>
<evidence type="ECO:0000259" key="2">
    <source>
        <dbReference type="PROSITE" id="PS50110"/>
    </source>
</evidence>
<dbReference type="EMBL" id="PUHZ01000023">
    <property type="protein sequence ID" value="PQO43773.1"/>
    <property type="molecule type" value="Genomic_DNA"/>
</dbReference>
<feature type="modified residue" description="4-aspartylphosphate" evidence="1">
    <location>
        <position position="66"/>
    </location>
</feature>
<dbReference type="PANTHER" id="PTHR44520:SF2">
    <property type="entry name" value="RESPONSE REGULATOR RCP1"/>
    <property type="match status" value="1"/>
</dbReference>
<dbReference type="PANTHER" id="PTHR44520">
    <property type="entry name" value="RESPONSE REGULATOR RCP1-RELATED"/>
    <property type="match status" value="1"/>
</dbReference>
<protein>
    <submittedName>
        <fullName evidence="3">Response regulator</fullName>
    </submittedName>
</protein>
<name>A0A2S8GH61_9BACT</name>
<organism evidence="3 4">
    <name type="scientific">Blastopirellula marina</name>
    <dbReference type="NCBI Taxonomy" id="124"/>
    <lineage>
        <taxon>Bacteria</taxon>
        <taxon>Pseudomonadati</taxon>
        <taxon>Planctomycetota</taxon>
        <taxon>Planctomycetia</taxon>
        <taxon>Pirellulales</taxon>
        <taxon>Pirellulaceae</taxon>
        <taxon>Blastopirellula</taxon>
    </lineage>
</organism>
<dbReference type="Pfam" id="PF00072">
    <property type="entry name" value="Response_reg"/>
    <property type="match status" value="1"/>
</dbReference>
<dbReference type="InterPro" id="IPR052893">
    <property type="entry name" value="TCS_response_regulator"/>
</dbReference>
<evidence type="ECO:0000313" key="4">
    <source>
        <dbReference type="Proteomes" id="UP000237819"/>
    </source>
</evidence>
<sequence length="139" mass="15976">MTVTIAVVDDSDVDRYLVQRIAKHLEIEARVIEFDGGDHFFDAIIDDQRRPNEFGEYPPPALVLLDINMPRMNGHEVLESLHEKFGDDSNFIVVVMYSSSDFAEDKTNSLKYAFVKDYFVKPITKPKLQEAIDRYCLAT</sequence>
<proteinExistence type="predicted"/>
<dbReference type="OrthoDB" id="9786548at2"/>
<dbReference type="PROSITE" id="PS50110">
    <property type="entry name" value="RESPONSE_REGULATORY"/>
    <property type="match status" value="1"/>
</dbReference>
<accession>A0A2S8GH61</accession>
<gene>
    <name evidence="3" type="ORF">C5Y93_24385</name>
</gene>
<dbReference type="GO" id="GO:0000160">
    <property type="term" value="P:phosphorelay signal transduction system"/>
    <property type="evidence" value="ECO:0007669"/>
    <property type="project" value="InterPro"/>
</dbReference>
<feature type="domain" description="Response regulatory" evidence="2">
    <location>
        <begin position="4"/>
        <end position="136"/>
    </location>
</feature>
<dbReference type="SMART" id="SM00448">
    <property type="entry name" value="REC"/>
    <property type="match status" value="1"/>
</dbReference>
<dbReference type="AlphaFoldDB" id="A0A2S8GH61"/>
<reference evidence="3 4" key="1">
    <citation type="submission" date="2018-02" db="EMBL/GenBank/DDBJ databases">
        <title>Comparative genomes isolates from brazilian mangrove.</title>
        <authorList>
            <person name="Araujo J.E."/>
            <person name="Taketani R.G."/>
            <person name="Silva M.C.P."/>
            <person name="Loureco M.V."/>
            <person name="Andreote F.D."/>
        </authorList>
    </citation>
    <scope>NUCLEOTIDE SEQUENCE [LARGE SCALE GENOMIC DNA]</scope>
    <source>
        <strain evidence="3 4">Nap-Phe MGV</strain>
    </source>
</reference>
<evidence type="ECO:0000256" key="1">
    <source>
        <dbReference type="PROSITE-ProRule" id="PRU00169"/>
    </source>
</evidence>
<dbReference type="InterPro" id="IPR001789">
    <property type="entry name" value="Sig_transdc_resp-reg_receiver"/>
</dbReference>
<evidence type="ECO:0000313" key="3">
    <source>
        <dbReference type="EMBL" id="PQO43773.1"/>
    </source>
</evidence>
<dbReference type="Gene3D" id="3.40.50.2300">
    <property type="match status" value="1"/>
</dbReference>
<dbReference type="RefSeq" id="WP_105338058.1">
    <property type="nucleotide sequence ID" value="NZ_PUHZ01000023.1"/>
</dbReference>
<keyword evidence="1" id="KW-0597">Phosphoprotein</keyword>